<keyword evidence="1" id="KW-1133">Transmembrane helix</keyword>
<evidence type="ECO:0000256" key="1">
    <source>
        <dbReference type="SAM" id="Phobius"/>
    </source>
</evidence>
<feature type="transmembrane region" description="Helical" evidence="1">
    <location>
        <begin position="6"/>
        <end position="26"/>
    </location>
</feature>
<feature type="transmembrane region" description="Helical" evidence="1">
    <location>
        <begin position="47"/>
        <end position="68"/>
    </location>
</feature>
<keyword evidence="1" id="KW-0472">Membrane</keyword>
<organism evidence="4">
    <name type="scientific">Schistosoma curassoni</name>
    <dbReference type="NCBI Taxonomy" id="6186"/>
    <lineage>
        <taxon>Eukaryota</taxon>
        <taxon>Metazoa</taxon>
        <taxon>Spiralia</taxon>
        <taxon>Lophotrochozoa</taxon>
        <taxon>Platyhelminthes</taxon>
        <taxon>Trematoda</taxon>
        <taxon>Digenea</taxon>
        <taxon>Strigeidida</taxon>
        <taxon>Schistosomatoidea</taxon>
        <taxon>Schistosomatidae</taxon>
        <taxon>Schistosoma</taxon>
    </lineage>
</organism>
<dbReference type="Proteomes" id="UP000279833">
    <property type="component" value="Unassembled WGS sequence"/>
</dbReference>
<reference evidence="4" key="1">
    <citation type="submission" date="2016-06" db="UniProtKB">
        <authorList>
            <consortium name="WormBaseParasite"/>
        </authorList>
    </citation>
    <scope>IDENTIFICATION</scope>
</reference>
<gene>
    <name evidence="2" type="ORF">SCUD_LOCUS14442</name>
</gene>
<reference evidence="2 3" key="2">
    <citation type="submission" date="2018-11" db="EMBL/GenBank/DDBJ databases">
        <authorList>
            <consortium name="Pathogen Informatics"/>
        </authorList>
    </citation>
    <scope>NUCLEOTIDE SEQUENCE [LARGE SCALE GENOMIC DNA]</scope>
    <source>
        <strain evidence="2">Dakar</strain>
        <strain evidence="3">Dakar, Senegal</strain>
    </source>
</reference>
<dbReference type="WBParaSite" id="SCUD_0001444501-mRNA-1">
    <property type="protein sequence ID" value="SCUD_0001444501-mRNA-1"/>
    <property type="gene ID" value="SCUD_0001444501"/>
</dbReference>
<protein>
    <submittedName>
        <fullName evidence="4">COX2_TM domain-containing protein</fullName>
    </submittedName>
</protein>
<keyword evidence="1" id="KW-0812">Transmembrane</keyword>
<keyword evidence="3" id="KW-1185">Reference proteome</keyword>
<evidence type="ECO:0000313" key="4">
    <source>
        <dbReference type="WBParaSite" id="SCUD_0001444501-mRNA-1"/>
    </source>
</evidence>
<dbReference type="AlphaFoldDB" id="A0A183KHE2"/>
<evidence type="ECO:0000313" key="3">
    <source>
        <dbReference type="Proteomes" id="UP000279833"/>
    </source>
</evidence>
<dbReference type="EMBL" id="UZAK01036716">
    <property type="protein sequence ID" value="VDP56436.1"/>
    <property type="molecule type" value="Genomic_DNA"/>
</dbReference>
<accession>A0A183KHE2</accession>
<proteinExistence type="predicted"/>
<sequence length="72" mass="8346">MTIPFIQETTIIVLPIITVTLMNHLIQVKNQQRNEDYLVYNNNVDHIGLMIHMKIYPTIMTIILIIIANNNA</sequence>
<name>A0A183KHE2_9TREM</name>
<evidence type="ECO:0000313" key="2">
    <source>
        <dbReference type="EMBL" id="VDP56436.1"/>
    </source>
</evidence>